<dbReference type="Proteomes" id="UP000249590">
    <property type="component" value="Unassembled WGS sequence"/>
</dbReference>
<evidence type="ECO:0000256" key="1">
    <source>
        <dbReference type="SAM" id="Phobius"/>
    </source>
</evidence>
<dbReference type="RefSeq" id="WP_111341726.1">
    <property type="nucleotide sequence ID" value="NZ_JAIWKD010000001.1"/>
</dbReference>
<dbReference type="Pfam" id="PF05145">
    <property type="entry name" value="AbrB"/>
    <property type="match status" value="1"/>
</dbReference>
<gene>
    <name evidence="2" type="ORF">DLJ53_01540</name>
</gene>
<dbReference type="AlphaFoldDB" id="A0A8B2P281"/>
<feature type="transmembrane region" description="Helical" evidence="1">
    <location>
        <begin position="316"/>
        <end position="337"/>
    </location>
</feature>
<dbReference type="PIRSF" id="PIRSF038991">
    <property type="entry name" value="Protein_AbrB"/>
    <property type="match status" value="1"/>
</dbReference>
<evidence type="ECO:0008006" key="4">
    <source>
        <dbReference type="Google" id="ProtNLM"/>
    </source>
</evidence>
<dbReference type="GO" id="GO:0010468">
    <property type="term" value="P:regulation of gene expression"/>
    <property type="evidence" value="ECO:0007669"/>
    <property type="project" value="InterPro"/>
</dbReference>
<organism evidence="2 3">
    <name type="scientific">Acuticoccus sediminis</name>
    <dbReference type="NCBI Taxonomy" id="2184697"/>
    <lineage>
        <taxon>Bacteria</taxon>
        <taxon>Pseudomonadati</taxon>
        <taxon>Pseudomonadota</taxon>
        <taxon>Alphaproteobacteria</taxon>
        <taxon>Hyphomicrobiales</taxon>
        <taxon>Amorphaceae</taxon>
        <taxon>Acuticoccus</taxon>
    </lineage>
</organism>
<proteinExistence type="predicted"/>
<dbReference type="PANTHER" id="PTHR38457">
    <property type="entry name" value="REGULATOR ABRB-RELATED"/>
    <property type="match status" value="1"/>
</dbReference>
<accession>A0A8B2P281</accession>
<evidence type="ECO:0000313" key="2">
    <source>
        <dbReference type="EMBL" id="RAI03232.1"/>
    </source>
</evidence>
<dbReference type="PANTHER" id="PTHR38457:SF1">
    <property type="entry name" value="REGULATOR ABRB-RELATED"/>
    <property type="match status" value="1"/>
</dbReference>
<reference evidence="2 3" key="1">
    <citation type="submission" date="2018-05" db="EMBL/GenBank/DDBJ databases">
        <title>Acuticoccus sediminis sp. nov., isolated from deep-sea sediment of Indian Ocean.</title>
        <authorList>
            <person name="Liu X."/>
            <person name="Lai Q."/>
            <person name="Du Y."/>
            <person name="Sun F."/>
            <person name="Zhang X."/>
            <person name="Wang S."/>
            <person name="Shao Z."/>
        </authorList>
    </citation>
    <scope>NUCLEOTIDE SEQUENCE [LARGE SCALE GENOMIC DNA]</scope>
    <source>
        <strain evidence="2 3">PTG4-2</strain>
    </source>
</reference>
<feature type="transmembrane region" description="Helical" evidence="1">
    <location>
        <begin position="78"/>
        <end position="100"/>
    </location>
</feature>
<keyword evidence="1" id="KW-1133">Transmembrane helix</keyword>
<feature type="transmembrane region" description="Helical" evidence="1">
    <location>
        <begin position="172"/>
        <end position="198"/>
    </location>
</feature>
<name>A0A8B2P281_9HYPH</name>
<dbReference type="OrthoDB" id="7157734at2"/>
<feature type="transmembrane region" description="Helical" evidence="1">
    <location>
        <begin position="230"/>
        <end position="248"/>
    </location>
</feature>
<keyword evidence="3" id="KW-1185">Reference proteome</keyword>
<protein>
    <recommendedName>
        <fullName evidence="4">Ammonia monooxygenase</fullName>
    </recommendedName>
</protein>
<feature type="transmembrane region" description="Helical" evidence="1">
    <location>
        <begin position="260"/>
        <end position="282"/>
    </location>
</feature>
<feature type="transmembrane region" description="Helical" evidence="1">
    <location>
        <begin position="205"/>
        <end position="224"/>
    </location>
</feature>
<feature type="transmembrane region" description="Helical" evidence="1">
    <location>
        <begin position="140"/>
        <end position="160"/>
    </location>
</feature>
<sequence length="340" mass="34636">MRGILVALVPALAGAALCLVLGVPAGALIGSTLAVTAVALAKLGPRVPQTLRDTAFATIGVTLGSGVTPHLLSDLARFPLSLAALTVTIVIVMTVSGYILRRGFGIDRPTAILATSPGAMSYALSLSVSGGSARPDTQTVMTLQSLRLLLITIVLPPLIAEIDATTGMPHPAVAAMPVLTLLPSILLIALAFGVGILFGRIRVPAAFLLAGVVTSGIAHGVGLVEGRPSAILTFIGFSLAGAVIGERFGRLDRQTLRHLLLAGLISAGIAVGLSGVVSIGVAEVLGLPFGQVWVSFAPGGVEGMGAMALALGYDPVYVATHHIFRLLLLIAVLPVMLRRA</sequence>
<comment type="caution">
    <text evidence="2">The sequence shown here is derived from an EMBL/GenBank/DDBJ whole genome shotgun (WGS) entry which is preliminary data.</text>
</comment>
<dbReference type="EMBL" id="QHHQ01000001">
    <property type="protein sequence ID" value="RAI03232.1"/>
    <property type="molecule type" value="Genomic_DNA"/>
</dbReference>
<keyword evidence="1" id="KW-0472">Membrane</keyword>
<evidence type="ECO:0000313" key="3">
    <source>
        <dbReference type="Proteomes" id="UP000249590"/>
    </source>
</evidence>
<dbReference type="GO" id="GO:0016020">
    <property type="term" value="C:membrane"/>
    <property type="evidence" value="ECO:0007669"/>
    <property type="project" value="InterPro"/>
</dbReference>
<dbReference type="InterPro" id="IPR007820">
    <property type="entry name" value="AbrB_fam"/>
</dbReference>
<keyword evidence="1" id="KW-0812">Transmembrane</keyword>